<dbReference type="Gramene" id="scaffold_603869.1">
    <property type="protein sequence ID" value="scaffold_603869.1"/>
    <property type="gene ID" value="scaffold_603869.1"/>
</dbReference>
<dbReference type="eggNOG" id="KOG3499">
    <property type="taxonomic scope" value="Eukaryota"/>
</dbReference>
<dbReference type="GO" id="GO:0022618">
    <property type="term" value="P:protein-RNA complex assembly"/>
    <property type="evidence" value="ECO:0007669"/>
    <property type="project" value="TreeGrafter"/>
</dbReference>
<dbReference type="EMBL" id="GL348718">
    <property type="protein sequence ID" value="EFH49018.1"/>
    <property type="molecule type" value="Genomic_DNA"/>
</dbReference>
<evidence type="ECO:0000313" key="7">
    <source>
        <dbReference type="Proteomes" id="UP000008694"/>
    </source>
</evidence>
<protein>
    <submittedName>
        <fullName evidence="6">Uncharacterized protein</fullName>
    </submittedName>
</protein>
<evidence type="ECO:0000256" key="1">
    <source>
        <dbReference type="ARBA" id="ARBA00007803"/>
    </source>
</evidence>
<dbReference type="GO" id="GO:0022625">
    <property type="term" value="C:cytosolic large ribosomal subunit"/>
    <property type="evidence" value="ECO:0007669"/>
    <property type="project" value="TreeGrafter"/>
</dbReference>
<dbReference type="HOGENOM" id="CLU_2309923_0_0_1"/>
<evidence type="ECO:0000313" key="6">
    <source>
        <dbReference type="EMBL" id="EFH49018.1"/>
    </source>
</evidence>
<keyword evidence="7" id="KW-1185">Reference proteome</keyword>
<sequence length="100" mass="11433">MKKKNGPKQNHENKDFHPTARRRGARSVTMKISRDFIRCSRYLHTLCVIDQAKADKLAISSFSFLISGCSCLTTVKNDDKLEFSKILEAWQLLLVSVYAL</sequence>
<dbReference type="PANTHER" id="PTHR10965:SF0">
    <property type="entry name" value="LARGE RIBOSOMAL SUBUNIT PROTEIN EL38"/>
    <property type="match status" value="1"/>
</dbReference>
<feature type="compositionally biased region" description="Basic and acidic residues" evidence="5">
    <location>
        <begin position="9"/>
        <end position="18"/>
    </location>
</feature>
<feature type="region of interest" description="Disordered" evidence="5">
    <location>
        <begin position="1"/>
        <end position="27"/>
    </location>
</feature>
<dbReference type="GO" id="GO:0006412">
    <property type="term" value="P:translation"/>
    <property type="evidence" value="ECO:0007669"/>
    <property type="project" value="InterPro"/>
</dbReference>
<reference evidence="7" key="1">
    <citation type="journal article" date="2011" name="Nat. Genet.">
        <title>The Arabidopsis lyrata genome sequence and the basis of rapid genome size change.</title>
        <authorList>
            <person name="Hu T.T."/>
            <person name="Pattyn P."/>
            <person name="Bakker E.G."/>
            <person name="Cao J."/>
            <person name="Cheng J.-F."/>
            <person name="Clark R.M."/>
            <person name="Fahlgren N."/>
            <person name="Fawcett J.A."/>
            <person name="Grimwood J."/>
            <person name="Gundlach H."/>
            <person name="Haberer G."/>
            <person name="Hollister J.D."/>
            <person name="Ossowski S."/>
            <person name="Ottilar R.P."/>
            <person name="Salamov A.A."/>
            <person name="Schneeberger K."/>
            <person name="Spannagl M."/>
            <person name="Wang X."/>
            <person name="Yang L."/>
            <person name="Nasrallah M.E."/>
            <person name="Bergelson J."/>
            <person name="Carrington J.C."/>
            <person name="Gaut B.S."/>
            <person name="Schmutz J."/>
            <person name="Mayer K.F.X."/>
            <person name="Van de Peer Y."/>
            <person name="Grigoriev I.V."/>
            <person name="Nordborg M."/>
            <person name="Weigel D."/>
            <person name="Guo Y.-L."/>
        </authorList>
    </citation>
    <scope>NUCLEOTIDE SEQUENCE [LARGE SCALE GENOMIC DNA]</scope>
    <source>
        <strain evidence="7">cv. MN47</strain>
    </source>
</reference>
<keyword evidence="3 4" id="KW-0687">Ribonucleoprotein</keyword>
<dbReference type="Proteomes" id="UP000008694">
    <property type="component" value="Unassembled WGS sequence"/>
</dbReference>
<dbReference type="PANTHER" id="PTHR10965">
    <property type="entry name" value="60S RIBOSOMAL PROTEIN L38"/>
    <property type="match status" value="1"/>
</dbReference>
<proteinExistence type="inferred from homology"/>
<evidence type="ECO:0000256" key="5">
    <source>
        <dbReference type="SAM" id="MobiDB-lite"/>
    </source>
</evidence>
<evidence type="ECO:0000256" key="3">
    <source>
        <dbReference type="ARBA" id="ARBA00023274"/>
    </source>
</evidence>
<organism evidence="7">
    <name type="scientific">Arabidopsis lyrata subsp. lyrata</name>
    <name type="common">Lyre-leaved rock-cress</name>
    <dbReference type="NCBI Taxonomy" id="81972"/>
    <lineage>
        <taxon>Eukaryota</taxon>
        <taxon>Viridiplantae</taxon>
        <taxon>Streptophyta</taxon>
        <taxon>Embryophyta</taxon>
        <taxon>Tracheophyta</taxon>
        <taxon>Spermatophyta</taxon>
        <taxon>Magnoliopsida</taxon>
        <taxon>eudicotyledons</taxon>
        <taxon>Gunneridae</taxon>
        <taxon>Pentapetalae</taxon>
        <taxon>rosids</taxon>
        <taxon>malvids</taxon>
        <taxon>Brassicales</taxon>
        <taxon>Brassicaceae</taxon>
        <taxon>Camelineae</taxon>
        <taxon>Arabidopsis</taxon>
    </lineage>
</organism>
<gene>
    <name evidence="6" type="ORF">ARALYDRAFT_911812</name>
</gene>
<dbReference type="GO" id="GO:0003735">
    <property type="term" value="F:structural constituent of ribosome"/>
    <property type="evidence" value="ECO:0007669"/>
    <property type="project" value="InterPro"/>
</dbReference>
<dbReference type="Pfam" id="PF01781">
    <property type="entry name" value="Ribosomal_L38e"/>
    <property type="match status" value="1"/>
</dbReference>
<evidence type="ECO:0000256" key="4">
    <source>
        <dbReference type="RuleBase" id="RU003445"/>
    </source>
</evidence>
<dbReference type="AlphaFoldDB" id="D7M2K0"/>
<dbReference type="STRING" id="81972.D7M2K0"/>
<keyword evidence="2 4" id="KW-0689">Ribosomal protein</keyword>
<accession>D7M2K0</accession>
<comment type="similarity">
    <text evidence="1 4">Belongs to the eukaryotic ribosomal protein eL38 family.</text>
</comment>
<name>D7M2K0_ARALL</name>
<dbReference type="InterPro" id="IPR038464">
    <property type="entry name" value="Ribosomal_eL38_sf"/>
</dbReference>
<dbReference type="Gene3D" id="3.30.720.90">
    <property type="match status" value="1"/>
</dbReference>
<evidence type="ECO:0000256" key="2">
    <source>
        <dbReference type="ARBA" id="ARBA00022980"/>
    </source>
</evidence>
<dbReference type="InterPro" id="IPR002675">
    <property type="entry name" value="Ribosomal_eL38"/>
</dbReference>